<evidence type="ECO:0000259" key="5">
    <source>
        <dbReference type="Pfam" id="PF25989"/>
    </source>
</evidence>
<dbReference type="eggNOG" id="COG0845">
    <property type="taxonomic scope" value="Bacteria"/>
</dbReference>
<evidence type="ECO:0000256" key="2">
    <source>
        <dbReference type="SAM" id="MobiDB-lite"/>
    </source>
</evidence>
<dbReference type="Gene3D" id="2.40.420.20">
    <property type="match status" value="1"/>
</dbReference>
<dbReference type="Pfam" id="PF25954">
    <property type="entry name" value="Beta-barrel_RND_2"/>
    <property type="match status" value="1"/>
</dbReference>
<accession>H7EHG9</accession>
<gene>
    <name evidence="6" type="ORF">TresaDRAFT_2695</name>
</gene>
<evidence type="ECO:0000259" key="4">
    <source>
        <dbReference type="Pfam" id="PF25954"/>
    </source>
</evidence>
<dbReference type="SUPFAM" id="SSF111369">
    <property type="entry name" value="HlyD-like secretion proteins"/>
    <property type="match status" value="1"/>
</dbReference>
<dbReference type="AlphaFoldDB" id="H7EHG9"/>
<dbReference type="InterPro" id="IPR058792">
    <property type="entry name" value="Beta-barrel_RND_2"/>
</dbReference>
<dbReference type="Pfam" id="PF25989">
    <property type="entry name" value="YknX_C"/>
    <property type="match status" value="1"/>
</dbReference>
<reference evidence="6 7" key="1">
    <citation type="submission" date="2011-09" db="EMBL/GenBank/DDBJ databases">
        <title>The draft genome of Treponema saccharophilum DSM 2985.</title>
        <authorList>
            <consortium name="US DOE Joint Genome Institute (JGI-PGF)"/>
            <person name="Lucas S."/>
            <person name="Copeland A."/>
            <person name="Lapidus A."/>
            <person name="Glavina del Rio T."/>
            <person name="Dalin E."/>
            <person name="Tice H."/>
            <person name="Bruce D."/>
            <person name="Goodwin L."/>
            <person name="Pitluck S."/>
            <person name="Peters L."/>
            <person name="Kyrpides N."/>
            <person name="Mavromatis K."/>
            <person name="Ivanova N."/>
            <person name="Markowitz V."/>
            <person name="Cheng J.-F."/>
            <person name="Hugenholtz P."/>
            <person name="Woyke T."/>
            <person name="Wu D."/>
            <person name="Gronow S."/>
            <person name="Wellnitz S."/>
            <person name="Brambilla E."/>
            <person name="Klenk H.-P."/>
            <person name="Eisen J.A."/>
        </authorList>
    </citation>
    <scope>NUCLEOTIDE SEQUENCE [LARGE SCALE GENOMIC DNA]</scope>
    <source>
        <strain evidence="6 7">DSM 2985</strain>
    </source>
</reference>
<evidence type="ECO:0000313" key="6">
    <source>
        <dbReference type="EMBL" id="EIC02981.1"/>
    </source>
</evidence>
<comment type="similarity">
    <text evidence="1">Belongs to the membrane fusion protein (MFP) (TC 8.A.1) family.</text>
</comment>
<dbReference type="NCBIfam" id="TIGR01730">
    <property type="entry name" value="RND_mfp"/>
    <property type="match status" value="1"/>
</dbReference>
<dbReference type="GO" id="GO:0015562">
    <property type="term" value="F:efflux transmembrane transporter activity"/>
    <property type="evidence" value="ECO:0007669"/>
    <property type="project" value="TreeGrafter"/>
</dbReference>
<evidence type="ECO:0000256" key="1">
    <source>
        <dbReference type="ARBA" id="ARBA00009477"/>
    </source>
</evidence>
<comment type="caution">
    <text evidence="6">The sequence shown here is derived from an EMBL/GenBank/DDBJ whole genome shotgun (WGS) entry which is preliminary data.</text>
</comment>
<dbReference type="PANTHER" id="PTHR30469">
    <property type="entry name" value="MULTIDRUG RESISTANCE PROTEIN MDTA"/>
    <property type="match status" value="1"/>
</dbReference>
<dbReference type="Gene3D" id="2.40.50.100">
    <property type="match status" value="1"/>
</dbReference>
<proteinExistence type="inferred from homology"/>
<dbReference type="Pfam" id="PF25917">
    <property type="entry name" value="BSH_RND"/>
    <property type="match status" value="1"/>
</dbReference>
<sequence length="330" mass="34342">MKIRKSIVVAIVIVAAAAVVVVAGNALSDSGGKKADMRRGGRGDTVVSVKTQELKVETLHGYVSTNGEVESQNSVSVFPDIAGKIVETSVMLGSSVRKGEIIAYVDPSAPGSYYKKSPVYAPISGSVISTPIKNGTTVSTGTAVCVIGDINNLQVSANVPERYVSVLAVGLKADVSVEAYPGVVFPATVTRVSPVVDASSRTKQVILQFDEKDPRVNAGMFAKVVLFTEDYDGFVTMPSDSLVQNGDSYFAYVLTGKGTVSKREVSLGKTVDGIVQITSGVEAGERVVVQGQTALADGSKVQDISEKTPKKVSSGGGDKKDASRSGGTKK</sequence>
<dbReference type="STRING" id="907348.TresaDRAFT_2695"/>
<dbReference type="PATRIC" id="fig|907348.3.peg.234"/>
<dbReference type="RefSeq" id="WP_002702070.1">
    <property type="nucleotide sequence ID" value="NZ_AGRW01000027.1"/>
</dbReference>
<feature type="domain" description="CusB-like beta-barrel" evidence="4">
    <location>
        <begin position="155"/>
        <end position="226"/>
    </location>
</feature>
<evidence type="ECO:0000313" key="7">
    <source>
        <dbReference type="Proteomes" id="UP000003571"/>
    </source>
</evidence>
<evidence type="ECO:0000259" key="3">
    <source>
        <dbReference type="Pfam" id="PF25917"/>
    </source>
</evidence>
<dbReference type="InterPro" id="IPR058625">
    <property type="entry name" value="MdtA-like_BSH"/>
</dbReference>
<feature type="domain" description="YknX-like C-terminal permuted SH3-like" evidence="5">
    <location>
        <begin position="235"/>
        <end position="302"/>
    </location>
</feature>
<dbReference type="InterPro" id="IPR058637">
    <property type="entry name" value="YknX-like_C"/>
</dbReference>
<dbReference type="Proteomes" id="UP000003571">
    <property type="component" value="Unassembled WGS sequence"/>
</dbReference>
<dbReference type="EMBL" id="AGRW01000027">
    <property type="protein sequence ID" value="EIC02981.1"/>
    <property type="molecule type" value="Genomic_DNA"/>
</dbReference>
<feature type="region of interest" description="Disordered" evidence="2">
    <location>
        <begin position="297"/>
        <end position="330"/>
    </location>
</feature>
<keyword evidence="7" id="KW-1185">Reference proteome</keyword>
<protein>
    <submittedName>
        <fullName evidence="6">Efflux transporter, RND family, MFP subunit</fullName>
    </submittedName>
</protein>
<dbReference type="FunFam" id="2.40.30.170:FF:000010">
    <property type="entry name" value="Efflux RND transporter periplasmic adaptor subunit"/>
    <property type="match status" value="1"/>
</dbReference>
<dbReference type="Gene3D" id="2.40.30.170">
    <property type="match status" value="1"/>
</dbReference>
<dbReference type="GO" id="GO:1990281">
    <property type="term" value="C:efflux pump complex"/>
    <property type="evidence" value="ECO:0007669"/>
    <property type="project" value="TreeGrafter"/>
</dbReference>
<organism evidence="6 7">
    <name type="scientific">Treponema saccharophilum DSM 2985</name>
    <dbReference type="NCBI Taxonomy" id="907348"/>
    <lineage>
        <taxon>Bacteria</taxon>
        <taxon>Pseudomonadati</taxon>
        <taxon>Spirochaetota</taxon>
        <taxon>Spirochaetia</taxon>
        <taxon>Spirochaetales</taxon>
        <taxon>Treponemataceae</taxon>
        <taxon>Treponema</taxon>
    </lineage>
</organism>
<name>H7EHG9_9SPIR</name>
<feature type="domain" description="Multidrug resistance protein MdtA-like barrel-sandwich hybrid" evidence="3">
    <location>
        <begin position="73"/>
        <end position="144"/>
    </location>
</feature>
<dbReference type="InterPro" id="IPR006143">
    <property type="entry name" value="RND_pump_MFP"/>
</dbReference>